<dbReference type="PROSITE" id="PS00330">
    <property type="entry name" value="HEMOLYSIN_CALCIUM"/>
    <property type="match status" value="3"/>
</dbReference>
<gene>
    <name evidence="3" type="ORF">B5P45_24830</name>
</gene>
<evidence type="ECO:0000256" key="1">
    <source>
        <dbReference type="ARBA" id="ARBA00004613"/>
    </source>
</evidence>
<keyword evidence="4" id="KW-1185">Reference proteome</keyword>
<dbReference type="PANTHER" id="PTHR38340">
    <property type="entry name" value="S-LAYER PROTEIN"/>
    <property type="match status" value="1"/>
</dbReference>
<proteinExistence type="predicted"/>
<dbReference type="Proteomes" id="UP000232163">
    <property type="component" value="Unassembled WGS sequence"/>
</dbReference>
<keyword evidence="2" id="KW-0964">Secreted</keyword>
<dbReference type="InterPro" id="IPR018511">
    <property type="entry name" value="Hemolysin-typ_Ca-bd_CS"/>
</dbReference>
<dbReference type="GO" id="GO:0005509">
    <property type="term" value="F:calcium ion binding"/>
    <property type="evidence" value="ECO:0007669"/>
    <property type="project" value="InterPro"/>
</dbReference>
<dbReference type="EMBL" id="MZMT01000053">
    <property type="protein sequence ID" value="PIO42255.1"/>
    <property type="molecule type" value="Genomic_DNA"/>
</dbReference>
<evidence type="ECO:0000313" key="3">
    <source>
        <dbReference type="EMBL" id="PIO42255.1"/>
    </source>
</evidence>
<dbReference type="AlphaFoldDB" id="A0A2N9VRY7"/>
<comment type="subcellular location">
    <subcellularLocation>
        <location evidence="1">Secreted</location>
    </subcellularLocation>
</comment>
<evidence type="ECO:0000256" key="2">
    <source>
        <dbReference type="ARBA" id="ARBA00022525"/>
    </source>
</evidence>
<dbReference type="RefSeq" id="WP_100000056.1">
    <property type="nucleotide sequence ID" value="NZ_CP017940.1"/>
</dbReference>
<sequence>MGSPVTNWVGWITHALGLLSNAPRRIFESVFHNDMKRDSVIILSNLSNLTRASTWVYDKQSSTSDHYGDPAFILGTDYDDRLKDGTSDDKLEGRAGNDWFWLSTGNDVVAGGAGADKVTLEGYFTDYTIEKTGDHEITLTNAIYGKKVLRDVEALNFMGDMGNDLYAFDGGGQFLLFDGGGEIQGYGNRALLVGGDGIDKLNGASGNDIIYGGNDTDIIKGQWGDDTIYGQDGADALWGDDGNDWINGGDGDDSITGGRGNDRLTGGAGSDRFKFMESFLFFGTNGIDTITDFGRDDILQFTNQLYGADVSNLLNYVKDTRNGALICGISSSVTLTGWTAADFKALVLSNPSIIEFV</sequence>
<evidence type="ECO:0000313" key="4">
    <source>
        <dbReference type="Proteomes" id="UP000232163"/>
    </source>
</evidence>
<dbReference type="InterPro" id="IPR050557">
    <property type="entry name" value="RTX_toxin/Mannuronan_C5-epim"/>
</dbReference>
<dbReference type="SUPFAM" id="SSF51120">
    <property type="entry name" value="beta-Roll"/>
    <property type="match status" value="2"/>
</dbReference>
<comment type="caution">
    <text evidence="3">The sequence shown here is derived from an EMBL/GenBank/DDBJ whole genome shotgun (WGS) entry which is preliminary data.</text>
</comment>
<dbReference type="Pfam" id="PF00353">
    <property type="entry name" value="HemolysinCabind"/>
    <property type="match status" value="3"/>
</dbReference>
<name>A0A2N9VRY7_9HYPH</name>
<dbReference type="PRINTS" id="PR00313">
    <property type="entry name" value="CABNDNGRPT"/>
</dbReference>
<accession>A0A2N9VRY7</accession>
<dbReference type="OrthoDB" id="8276004at2"/>
<dbReference type="InterPro" id="IPR011049">
    <property type="entry name" value="Serralysin-like_metalloprot_C"/>
</dbReference>
<evidence type="ECO:0008006" key="5">
    <source>
        <dbReference type="Google" id="ProtNLM"/>
    </source>
</evidence>
<dbReference type="InterPro" id="IPR001343">
    <property type="entry name" value="Hemolysn_Ca-bd"/>
</dbReference>
<dbReference type="GO" id="GO:0005576">
    <property type="term" value="C:extracellular region"/>
    <property type="evidence" value="ECO:0007669"/>
    <property type="project" value="UniProtKB-SubCell"/>
</dbReference>
<reference evidence="4" key="1">
    <citation type="journal article" date="2017" name="Int J Environ Stud">
        <title>Does the Miocene-Pliocene relict legume Oxytropis triphylla form nitrogen-fixing nodules with a combination of bacterial strains?</title>
        <authorList>
            <person name="Safronova V."/>
            <person name="Belimov A."/>
            <person name="Sazanova A."/>
            <person name="Kuznetsova I."/>
            <person name="Popova J."/>
            <person name="Andronov E."/>
            <person name="Verkhozina A."/>
            <person name="Tikhonovich I."/>
        </authorList>
    </citation>
    <scope>NUCLEOTIDE SEQUENCE [LARGE SCALE GENOMIC DNA]</scope>
    <source>
        <strain evidence="4">Tri-38</strain>
    </source>
</reference>
<protein>
    <recommendedName>
        <fullName evidence="5">Calcium-binding protein</fullName>
    </recommendedName>
</protein>
<organism evidence="3 4">
    <name type="scientific">Phyllobacterium zundukense</name>
    <dbReference type="NCBI Taxonomy" id="1867719"/>
    <lineage>
        <taxon>Bacteria</taxon>
        <taxon>Pseudomonadati</taxon>
        <taxon>Pseudomonadota</taxon>
        <taxon>Alphaproteobacteria</taxon>
        <taxon>Hyphomicrobiales</taxon>
        <taxon>Phyllobacteriaceae</taxon>
        <taxon>Phyllobacterium</taxon>
    </lineage>
</organism>
<dbReference type="Gene3D" id="2.150.10.10">
    <property type="entry name" value="Serralysin-like metalloprotease, C-terminal"/>
    <property type="match status" value="2"/>
</dbReference>
<dbReference type="PANTHER" id="PTHR38340:SF1">
    <property type="entry name" value="S-LAYER PROTEIN"/>
    <property type="match status" value="1"/>
</dbReference>